<dbReference type="AlphaFoldDB" id="A0A444GL86"/>
<evidence type="ECO:0000313" key="2">
    <source>
        <dbReference type="Proteomes" id="UP000287527"/>
    </source>
</evidence>
<protein>
    <submittedName>
        <fullName evidence="1">Uncharacterized protein</fullName>
    </submittedName>
</protein>
<gene>
    <name evidence="1" type="ORF">EPI11_18015</name>
</gene>
<evidence type="ECO:0000313" key="1">
    <source>
        <dbReference type="EMBL" id="RWW91779.1"/>
    </source>
</evidence>
<dbReference type="RefSeq" id="WP_128391387.1">
    <property type="nucleotide sequence ID" value="NZ_SBII01000017.1"/>
</dbReference>
<comment type="caution">
    <text evidence="1">The sequence shown here is derived from an EMBL/GenBank/DDBJ whole genome shotgun (WGS) entry which is preliminary data.</text>
</comment>
<dbReference type="EMBL" id="SBII01000017">
    <property type="protein sequence ID" value="RWW91779.1"/>
    <property type="molecule type" value="Genomic_DNA"/>
</dbReference>
<proteinExistence type="predicted"/>
<dbReference type="Proteomes" id="UP000287527">
    <property type="component" value="Unassembled WGS sequence"/>
</dbReference>
<accession>A0A444GL86</accession>
<reference evidence="1 2" key="1">
    <citation type="submission" date="2019-01" db="EMBL/GenBank/DDBJ databases">
        <title>Flavobacterium sp. nov.,isolated from freshwater.</title>
        <authorList>
            <person name="Zhang R."/>
            <person name="Du Z.-J."/>
        </authorList>
    </citation>
    <scope>NUCLEOTIDE SEQUENCE [LARGE SCALE GENOMIC DNA]</scope>
    <source>
        <strain evidence="1 2">1E403</strain>
    </source>
</reference>
<name>A0A444GL86_9FLAO</name>
<dbReference type="OrthoDB" id="1160660at2"/>
<sequence>MKKPFKIGCLVIFVIGLLLMIGQAIWVSKEGPTQAFTFLNSGGATRSVTFERIDKDGKPQDVYTINNVMKTDQFIHNQIPVGDYKVSVWNADKSLFKSFDFKVALQDPEKTNHYPFRLDVAMDKMYTIVNMNALYEGNSLAEFMSKAAGTKQSGIKFEKFYDGSVPFFVPEEYAARTFVDVDGKIPSKVKYGEMVYGLFAFPKSLPKDQVEAEIVSQIAEKIK</sequence>
<organism evidence="1 2">
    <name type="scientific">Flavobacterium cerinum</name>
    <dbReference type="NCBI Taxonomy" id="2502784"/>
    <lineage>
        <taxon>Bacteria</taxon>
        <taxon>Pseudomonadati</taxon>
        <taxon>Bacteroidota</taxon>
        <taxon>Flavobacteriia</taxon>
        <taxon>Flavobacteriales</taxon>
        <taxon>Flavobacteriaceae</taxon>
        <taxon>Flavobacterium</taxon>
    </lineage>
</organism>
<keyword evidence="2" id="KW-1185">Reference proteome</keyword>